<gene>
    <name evidence="2" type="ORF">FOC37_01935</name>
</gene>
<dbReference type="SUPFAM" id="SSF56349">
    <property type="entry name" value="DNA breaking-rejoining enzymes"/>
    <property type="match status" value="1"/>
</dbReference>
<evidence type="ECO:0000256" key="1">
    <source>
        <dbReference type="ARBA" id="ARBA00023172"/>
    </source>
</evidence>
<keyword evidence="1" id="KW-0233">DNA recombination</keyword>
<organism evidence="2 3">
    <name type="scientific">Yersinia intermedia</name>
    <dbReference type="NCBI Taxonomy" id="631"/>
    <lineage>
        <taxon>Bacteria</taxon>
        <taxon>Pseudomonadati</taxon>
        <taxon>Pseudomonadota</taxon>
        <taxon>Gammaproteobacteria</taxon>
        <taxon>Enterobacterales</taxon>
        <taxon>Yersiniaceae</taxon>
        <taxon>Yersinia</taxon>
    </lineage>
</organism>
<evidence type="ECO:0000313" key="3">
    <source>
        <dbReference type="Proteomes" id="UP000424966"/>
    </source>
</evidence>
<protein>
    <submittedName>
        <fullName evidence="2">Tyrosine-type recombinase/integrase</fullName>
    </submittedName>
</protein>
<dbReference type="InterPro" id="IPR013762">
    <property type="entry name" value="Integrase-like_cat_sf"/>
</dbReference>
<name>A0ABX6FEI0_YERIN</name>
<reference evidence="2 3" key="1">
    <citation type="submission" date="2019-11" db="EMBL/GenBank/DDBJ databases">
        <title>FDA dAtabase for Regulatory Grade micrObial Sequences (FDA-ARGOS): Supporting development and validation of Infectious Disease Dx tests.</title>
        <authorList>
            <person name="Patel R."/>
            <person name="Rucinski S."/>
            <person name="Tallon L."/>
            <person name="Sadzewicz L."/>
            <person name="Vavikolanu K."/>
            <person name="Mehta A."/>
            <person name="Aluvathingal J."/>
            <person name="Nadendla S."/>
            <person name="Nandy P."/>
            <person name="Geyer C."/>
            <person name="Yan Y."/>
            <person name="Sichtig H."/>
        </authorList>
    </citation>
    <scope>NUCLEOTIDE SEQUENCE [LARGE SCALE GENOMIC DNA]</scope>
    <source>
        <strain evidence="2 3">FDAARGOS_729</strain>
    </source>
</reference>
<proteinExistence type="predicted"/>
<evidence type="ECO:0000313" key="2">
    <source>
        <dbReference type="EMBL" id="QGR72930.1"/>
    </source>
</evidence>
<sequence>MSNTKVLQQILGHANIQQTMIYTHLSPDYLQNAIILNPLKGELVA</sequence>
<dbReference type="InterPro" id="IPR011010">
    <property type="entry name" value="DNA_brk_join_enz"/>
</dbReference>
<dbReference type="Gene3D" id="1.10.443.10">
    <property type="entry name" value="Intergrase catalytic core"/>
    <property type="match status" value="1"/>
</dbReference>
<keyword evidence="3" id="KW-1185">Reference proteome</keyword>
<accession>A0ABX6FEI0</accession>
<dbReference type="Proteomes" id="UP000424966">
    <property type="component" value="Chromosome"/>
</dbReference>
<dbReference type="EMBL" id="CP046294">
    <property type="protein sequence ID" value="QGR72930.1"/>
    <property type="molecule type" value="Genomic_DNA"/>
</dbReference>